<reference evidence="1 2" key="1">
    <citation type="journal article" date="2022" name="bioRxiv">
        <title>Genomics of Preaxostyla Flagellates Illuminates Evolutionary Transitions and the Path Towards Mitochondrial Loss.</title>
        <authorList>
            <person name="Novak L.V.F."/>
            <person name="Treitli S.C."/>
            <person name="Pyrih J."/>
            <person name="Halakuc P."/>
            <person name="Pipaliya S.V."/>
            <person name="Vacek V."/>
            <person name="Brzon O."/>
            <person name="Soukal P."/>
            <person name="Eme L."/>
            <person name="Dacks J.B."/>
            <person name="Karnkowska A."/>
            <person name="Elias M."/>
            <person name="Hampl V."/>
        </authorList>
    </citation>
    <scope>NUCLEOTIDE SEQUENCE [LARGE SCALE GENOMIC DNA]</scope>
    <source>
        <strain evidence="1">NAU3</strain>
        <tissue evidence="1">Gut</tissue>
    </source>
</reference>
<dbReference type="Proteomes" id="UP001281761">
    <property type="component" value="Unassembled WGS sequence"/>
</dbReference>
<organism evidence="1 2">
    <name type="scientific">Blattamonas nauphoetae</name>
    <dbReference type="NCBI Taxonomy" id="2049346"/>
    <lineage>
        <taxon>Eukaryota</taxon>
        <taxon>Metamonada</taxon>
        <taxon>Preaxostyla</taxon>
        <taxon>Oxymonadida</taxon>
        <taxon>Blattamonas</taxon>
    </lineage>
</organism>
<evidence type="ECO:0000313" key="2">
    <source>
        <dbReference type="Proteomes" id="UP001281761"/>
    </source>
</evidence>
<proteinExistence type="predicted"/>
<protein>
    <submittedName>
        <fullName evidence="1">Uncharacterized protein</fullName>
    </submittedName>
</protein>
<dbReference type="EMBL" id="JARBJD010000420">
    <property type="protein sequence ID" value="KAK2942282.1"/>
    <property type="molecule type" value="Genomic_DNA"/>
</dbReference>
<name>A0ABQ9WU81_9EUKA</name>
<accession>A0ABQ9WU81</accession>
<keyword evidence="2" id="KW-1185">Reference proteome</keyword>
<sequence length="194" mass="21180">MSSRNSGTGDHSKYIHPPLPPTLLPSAIHHITPSEHLSNVCPASPNIISLRFWHSTHSTFPLLLAGSSDGILSSLPITADLFACLDWHVLATPATPSLARRLGAHRVVFGWWTELGRNTPNPLSVFLMHCGITFLCFDHHSLAIHPQTLLLTDLVPSSLKSRMAQHAWTSPTPPPTATTCTCVSAQHRLRIGLF</sequence>
<comment type="caution">
    <text evidence="1">The sequence shown here is derived from an EMBL/GenBank/DDBJ whole genome shotgun (WGS) entry which is preliminary data.</text>
</comment>
<gene>
    <name evidence="1" type="ORF">BLNAU_22809</name>
</gene>
<evidence type="ECO:0000313" key="1">
    <source>
        <dbReference type="EMBL" id="KAK2942282.1"/>
    </source>
</evidence>